<organism evidence="1 2">
    <name type="scientific">Aspergillus fijiensis CBS 313.89</name>
    <dbReference type="NCBI Taxonomy" id="1448319"/>
    <lineage>
        <taxon>Eukaryota</taxon>
        <taxon>Fungi</taxon>
        <taxon>Dikarya</taxon>
        <taxon>Ascomycota</taxon>
        <taxon>Pezizomycotina</taxon>
        <taxon>Eurotiomycetes</taxon>
        <taxon>Eurotiomycetidae</taxon>
        <taxon>Eurotiales</taxon>
        <taxon>Aspergillaceae</taxon>
        <taxon>Aspergillus</taxon>
    </lineage>
</organism>
<accession>A0A8G1RIR8</accession>
<dbReference type="VEuPathDB" id="FungiDB:BO72DRAFT_232257"/>
<sequence>MWRRPVLYKERACTMNEDEASIPEPCAFFLLTHALFSVRGICVTSPEQVMMDDVTGFPVTRADGWFPPANDGQPLRAHHAIFRIDRMIGGLTWSSSMMADRQPDTLARRGETREWKKRDFCFPAIGVPHLIRATVMAPRPSHPLPRPAPSLVQRKWLMLELLSEAIS</sequence>
<name>A0A8G1RIR8_9EURO</name>
<evidence type="ECO:0000313" key="2">
    <source>
        <dbReference type="Proteomes" id="UP000249789"/>
    </source>
</evidence>
<proteinExistence type="predicted"/>
<dbReference type="EMBL" id="KZ824678">
    <property type="protein sequence ID" value="RAK73574.1"/>
    <property type="molecule type" value="Genomic_DNA"/>
</dbReference>
<protein>
    <submittedName>
        <fullName evidence="1">Uncharacterized protein</fullName>
    </submittedName>
</protein>
<dbReference type="AlphaFoldDB" id="A0A8G1RIR8"/>
<reference evidence="1 2" key="1">
    <citation type="submission" date="2018-02" db="EMBL/GenBank/DDBJ databases">
        <title>The genomes of Aspergillus section Nigri reveals drivers in fungal speciation.</title>
        <authorList>
            <consortium name="DOE Joint Genome Institute"/>
            <person name="Vesth T.C."/>
            <person name="Nybo J."/>
            <person name="Theobald S."/>
            <person name="Brandl J."/>
            <person name="Frisvad J.C."/>
            <person name="Nielsen K.F."/>
            <person name="Lyhne E.K."/>
            <person name="Kogle M.E."/>
            <person name="Kuo A."/>
            <person name="Riley R."/>
            <person name="Clum A."/>
            <person name="Nolan M."/>
            <person name="Lipzen A."/>
            <person name="Salamov A."/>
            <person name="Henrissat B."/>
            <person name="Wiebenga A."/>
            <person name="De vries R.P."/>
            <person name="Grigoriev I.V."/>
            <person name="Mortensen U.H."/>
            <person name="Andersen M.R."/>
            <person name="Baker S.E."/>
        </authorList>
    </citation>
    <scope>NUCLEOTIDE SEQUENCE [LARGE SCALE GENOMIC DNA]</scope>
    <source>
        <strain evidence="1 2">CBS 313.89</strain>
    </source>
</reference>
<dbReference type="RefSeq" id="XP_040797584.1">
    <property type="nucleotide sequence ID" value="XM_040939859.1"/>
</dbReference>
<keyword evidence="2" id="KW-1185">Reference proteome</keyword>
<gene>
    <name evidence="1" type="ORF">BO72DRAFT_232257</name>
</gene>
<evidence type="ECO:0000313" key="1">
    <source>
        <dbReference type="EMBL" id="RAK73574.1"/>
    </source>
</evidence>
<dbReference type="GeneID" id="63857192"/>
<dbReference type="Proteomes" id="UP000249789">
    <property type="component" value="Unassembled WGS sequence"/>
</dbReference>